<keyword evidence="1" id="KW-1133">Transmembrane helix</keyword>
<gene>
    <name evidence="2" type="ORF">B0H17DRAFT_1332646</name>
</gene>
<feature type="transmembrane region" description="Helical" evidence="1">
    <location>
        <begin position="23"/>
        <end position="46"/>
    </location>
</feature>
<name>A0AAD7GBL9_MYCRO</name>
<keyword evidence="1" id="KW-0472">Membrane</keyword>
<evidence type="ECO:0000313" key="3">
    <source>
        <dbReference type="Proteomes" id="UP001221757"/>
    </source>
</evidence>
<dbReference type="Proteomes" id="UP001221757">
    <property type="component" value="Unassembled WGS sequence"/>
</dbReference>
<keyword evidence="3" id="KW-1185">Reference proteome</keyword>
<dbReference type="AlphaFoldDB" id="A0AAD7GBL9"/>
<proteinExistence type="predicted"/>
<reference evidence="2" key="1">
    <citation type="submission" date="2023-03" db="EMBL/GenBank/DDBJ databases">
        <title>Massive genome expansion in bonnet fungi (Mycena s.s.) driven by repeated elements and novel gene families across ecological guilds.</title>
        <authorList>
            <consortium name="Lawrence Berkeley National Laboratory"/>
            <person name="Harder C.B."/>
            <person name="Miyauchi S."/>
            <person name="Viragh M."/>
            <person name="Kuo A."/>
            <person name="Thoen E."/>
            <person name="Andreopoulos B."/>
            <person name="Lu D."/>
            <person name="Skrede I."/>
            <person name="Drula E."/>
            <person name="Henrissat B."/>
            <person name="Morin E."/>
            <person name="Kohler A."/>
            <person name="Barry K."/>
            <person name="LaButti K."/>
            <person name="Morin E."/>
            <person name="Salamov A."/>
            <person name="Lipzen A."/>
            <person name="Mereny Z."/>
            <person name="Hegedus B."/>
            <person name="Baldrian P."/>
            <person name="Stursova M."/>
            <person name="Weitz H."/>
            <person name="Taylor A."/>
            <person name="Grigoriev I.V."/>
            <person name="Nagy L.G."/>
            <person name="Martin F."/>
            <person name="Kauserud H."/>
        </authorList>
    </citation>
    <scope>NUCLEOTIDE SEQUENCE</scope>
    <source>
        <strain evidence="2">CBHHK067</strain>
    </source>
</reference>
<protein>
    <submittedName>
        <fullName evidence="2">Uncharacterized protein</fullName>
    </submittedName>
</protein>
<feature type="transmembrane region" description="Helical" evidence="1">
    <location>
        <begin position="58"/>
        <end position="83"/>
    </location>
</feature>
<comment type="caution">
    <text evidence="2">The sequence shown here is derived from an EMBL/GenBank/DDBJ whole genome shotgun (WGS) entry which is preliminary data.</text>
</comment>
<keyword evidence="1" id="KW-0812">Transmembrane</keyword>
<dbReference type="EMBL" id="JARKIE010000093">
    <property type="protein sequence ID" value="KAJ7686836.1"/>
    <property type="molecule type" value="Genomic_DNA"/>
</dbReference>
<organism evidence="2 3">
    <name type="scientific">Mycena rosella</name>
    <name type="common">Pink bonnet</name>
    <name type="synonym">Agaricus rosellus</name>
    <dbReference type="NCBI Taxonomy" id="1033263"/>
    <lineage>
        <taxon>Eukaryota</taxon>
        <taxon>Fungi</taxon>
        <taxon>Dikarya</taxon>
        <taxon>Basidiomycota</taxon>
        <taxon>Agaricomycotina</taxon>
        <taxon>Agaricomycetes</taxon>
        <taxon>Agaricomycetidae</taxon>
        <taxon>Agaricales</taxon>
        <taxon>Marasmiineae</taxon>
        <taxon>Mycenaceae</taxon>
        <taxon>Mycena</taxon>
    </lineage>
</organism>
<evidence type="ECO:0000313" key="2">
    <source>
        <dbReference type="EMBL" id="KAJ7686836.1"/>
    </source>
</evidence>
<sequence length="416" mass="45289">MALLIAHITVAQAATIINVLIAFLQYTLGLALVALLLHASLWSTLLRTGTMRGAGARVALFSYLSLTTTVLVAVAGVVMSLGLSVGPMLQTPPKSAPAAFVADASPRQGYTYGRVVVDRFNVTPFGPFGIQFRRSYNGTAEFNYPIWHIRRGRADRQSGQPGCRLWNYTMPAGMMRGGVWSEDVLWLEPVSECRPTTSPTHDYPTLSCDGQHVDLREHAYKGAALSNFYTLLSFNNMTRNESYLGRALPINSTQSHFYPLDMLYTSDVNTGSNTSINGATLQTGCNGLFLGPPQRPDGGDARLPEDNSMWSQRMFGCASATHARMQRVEFSFNGTIDLWALGIKRARCGYAGVVGTKKTDMELTTVDLLWGRVPNALESDPSLWTVRSDVFYVPAGAVDLWGLSTGGQPSTLPAIS</sequence>
<accession>A0AAD7GBL9</accession>
<evidence type="ECO:0000256" key="1">
    <source>
        <dbReference type="SAM" id="Phobius"/>
    </source>
</evidence>